<dbReference type="GO" id="GO:0006656">
    <property type="term" value="P:phosphatidylcholine biosynthetic process"/>
    <property type="evidence" value="ECO:0007669"/>
    <property type="project" value="UniProtKB-UniPathway"/>
</dbReference>
<feature type="transmembrane region" description="Helical" evidence="1">
    <location>
        <begin position="112"/>
        <end position="130"/>
    </location>
</feature>
<keyword evidence="1" id="KW-0812">Transmembrane</keyword>
<evidence type="ECO:0000313" key="2">
    <source>
        <dbReference type="EMBL" id="CEK73378.1"/>
    </source>
</evidence>
<evidence type="ECO:0000256" key="1">
    <source>
        <dbReference type="SAM" id="Phobius"/>
    </source>
</evidence>
<feature type="transmembrane region" description="Helical" evidence="1">
    <location>
        <begin position="172"/>
        <end position="197"/>
    </location>
</feature>
<keyword evidence="1" id="KW-1133">Transmembrane helix</keyword>
<dbReference type="UniPathway" id="UPA00753"/>
<gene>
    <name evidence="2" type="primary">ORF86524</name>
</gene>
<name>A0A0B6ZXS6_9EUPU</name>
<keyword evidence="1" id="KW-0472">Membrane</keyword>
<feature type="transmembrane region" description="Helical" evidence="1">
    <location>
        <begin position="29"/>
        <end position="50"/>
    </location>
</feature>
<feature type="transmembrane region" description="Helical" evidence="1">
    <location>
        <begin position="70"/>
        <end position="92"/>
    </location>
</feature>
<dbReference type="EMBL" id="HACG01026513">
    <property type="protein sequence ID" value="CEK73378.1"/>
    <property type="molecule type" value="Transcribed_RNA"/>
</dbReference>
<accession>A0A0B6ZXS6</accession>
<organism evidence="2">
    <name type="scientific">Arion vulgaris</name>
    <dbReference type="NCBI Taxonomy" id="1028688"/>
    <lineage>
        <taxon>Eukaryota</taxon>
        <taxon>Metazoa</taxon>
        <taxon>Spiralia</taxon>
        <taxon>Lophotrochozoa</taxon>
        <taxon>Mollusca</taxon>
        <taxon>Gastropoda</taxon>
        <taxon>Heterobranchia</taxon>
        <taxon>Euthyneura</taxon>
        <taxon>Panpulmonata</taxon>
        <taxon>Eupulmonata</taxon>
        <taxon>Stylommatophora</taxon>
        <taxon>Helicina</taxon>
        <taxon>Arionoidea</taxon>
        <taxon>Arionidae</taxon>
        <taxon>Arion</taxon>
    </lineage>
</organism>
<proteinExistence type="predicted"/>
<sequence>MNRFGNQPAGCCGETIVNFSLLTMPDKSYLNLSDCYLWCTAVVIFAEPYFKSVVGVQEKHNAFFSKLFGQSLAFLTYVMMSYVYSAWAFVFFKTAVSAQPRVVELQKNEIQFMGYLFVMAGLGVKIYTYITTSITTIMGGHYFKLRTAVKDADLVHLDTYYHPLGTSSVSCYLGFSLIQGSIAGLLLTVTLTLAYYLSFHLERYLLLNISFSPAVNSIKTSITNNHVSFISEHERLK</sequence>
<dbReference type="AlphaFoldDB" id="A0A0B6ZXS6"/>
<reference evidence="2" key="1">
    <citation type="submission" date="2014-12" db="EMBL/GenBank/DDBJ databases">
        <title>Insight into the proteome of Arion vulgaris.</title>
        <authorList>
            <person name="Aradska J."/>
            <person name="Bulat T."/>
            <person name="Smidak R."/>
            <person name="Sarate P."/>
            <person name="Gangsoo J."/>
            <person name="Sialana F."/>
            <person name="Bilban M."/>
            <person name="Lubec G."/>
        </authorList>
    </citation>
    <scope>NUCLEOTIDE SEQUENCE</scope>
    <source>
        <tissue evidence="2">Skin</tissue>
    </source>
</reference>
<protein>
    <submittedName>
        <fullName evidence="2">Uncharacterized protein</fullName>
    </submittedName>
</protein>